<proteinExistence type="inferred from homology"/>
<comment type="caution">
    <text evidence="4">The sequence shown here is derived from an EMBL/GenBank/DDBJ whole genome shotgun (WGS) entry which is preliminary data.</text>
</comment>
<dbReference type="CDD" id="cd00431">
    <property type="entry name" value="cysteine_hydrolases"/>
    <property type="match status" value="1"/>
</dbReference>
<comment type="similarity">
    <text evidence="1">Belongs to the isochorismatase family.</text>
</comment>
<sequence length="203" mass="22671">MSPKTAVLLIDPLNEFLHPDGKLYARLKESLEATDTIKNMHAVIKTARSAKIPIFYCQHQLIEDGQLANWNHKSKSHLTIQKIGSFRVGSFGAQIYQEMEPDRSNGDVVVSRHWNSSSFANTDLDFQLRQQDITHVICVGMVANTCLESTARYAVELGYHVTILSDATAGFSVQLKDVAEKIIWPTIVDQVISVDEWAASLAQ</sequence>
<organism evidence="4 5">
    <name type="scientific">Cladobotryum mycophilum</name>
    <dbReference type="NCBI Taxonomy" id="491253"/>
    <lineage>
        <taxon>Eukaryota</taxon>
        <taxon>Fungi</taxon>
        <taxon>Dikarya</taxon>
        <taxon>Ascomycota</taxon>
        <taxon>Pezizomycotina</taxon>
        <taxon>Sordariomycetes</taxon>
        <taxon>Hypocreomycetidae</taxon>
        <taxon>Hypocreales</taxon>
        <taxon>Hypocreaceae</taxon>
        <taxon>Cladobotryum</taxon>
    </lineage>
</organism>
<dbReference type="Gene3D" id="3.40.50.850">
    <property type="entry name" value="Isochorismatase-like"/>
    <property type="match status" value="1"/>
</dbReference>
<dbReference type="SUPFAM" id="SSF52499">
    <property type="entry name" value="Isochorismatase-like hydrolases"/>
    <property type="match status" value="1"/>
</dbReference>
<dbReference type="InterPro" id="IPR036380">
    <property type="entry name" value="Isochorismatase-like_sf"/>
</dbReference>
<feature type="domain" description="Isochorismatase-like" evidence="3">
    <location>
        <begin position="5"/>
        <end position="178"/>
    </location>
</feature>
<evidence type="ECO:0000256" key="2">
    <source>
        <dbReference type="ARBA" id="ARBA00022801"/>
    </source>
</evidence>
<dbReference type="InterPro" id="IPR000868">
    <property type="entry name" value="Isochorismatase-like_dom"/>
</dbReference>
<evidence type="ECO:0000313" key="5">
    <source>
        <dbReference type="Proteomes" id="UP001338125"/>
    </source>
</evidence>
<evidence type="ECO:0000313" key="4">
    <source>
        <dbReference type="EMBL" id="KAK5988386.1"/>
    </source>
</evidence>
<dbReference type="PANTHER" id="PTHR43540">
    <property type="entry name" value="PEROXYUREIDOACRYLATE/UREIDOACRYLATE AMIDOHYDROLASE-RELATED"/>
    <property type="match status" value="1"/>
</dbReference>
<keyword evidence="2" id="KW-0378">Hydrolase</keyword>
<dbReference type="InterPro" id="IPR050272">
    <property type="entry name" value="Isochorismatase-like_hydrls"/>
</dbReference>
<reference evidence="4 5" key="1">
    <citation type="submission" date="2024-01" db="EMBL/GenBank/DDBJ databases">
        <title>Complete genome of Cladobotryum mycophilum ATHUM6906.</title>
        <authorList>
            <person name="Christinaki A.C."/>
            <person name="Myridakis A.I."/>
            <person name="Kouvelis V.N."/>
        </authorList>
    </citation>
    <scope>NUCLEOTIDE SEQUENCE [LARGE SCALE GENOMIC DNA]</scope>
    <source>
        <strain evidence="4 5">ATHUM6906</strain>
    </source>
</reference>
<gene>
    <name evidence="4" type="ORF">PT974_12538</name>
</gene>
<accession>A0ABR0S9Q3</accession>
<name>A0ABR0S9Q3_9HYPO</name>
<dbReference type="PANTHER" id="PTHR43540:SF16">
    <property type="entry name" value="ISOCHORISMATASE-LIKE DOMAIN-CONTAINING PROTEIN"/>
    <property type="match status" value="1"/>
</dbReference>
<protein>
    <submittedName>
        <fullName evidence="4">Isochorismatase family YddQ-like protein</fullName>
    </submittedName>
</protein>
<keyword evidence="5" id="KW-1185">Reference proteome</keyword>
<evidence type="ECO:0000256" key="1">
    <source>
        <dbReference type="ARBA" id="ARBA00006336"/>
    </source>
</evidence>
<dbReference type="Proteomes" id="UP001338125">
    <property type="component" value="Unassembled WGS sequence"/>
</dbReference>
<dbReference type="Pfam" id="PF00857">
    <property type="entry name" value="Isochorismatase"/>
    <property type="match status" value="1"/>
</dbReference>
<evidence type="ECO:0000259" key="3">
    <source>
        <dbReference type="Pfam" id="PF00857"/>
    </source>
</evidence>
<dbReference type="EMBL" id="JAVFKD010000016">
    <property type="protein sequence ID" value="KAK5988386.1"/>
    <property type="molecule type" value="Genomic_DNA"/>
</dbReference>